<comment type="caution">
    <text evidence="2">The sequence shown here is derived from an EMBL/GenBank/DDBJ whole genome shotgun (WGS) entry which is preliminary data.</text>
</comment>
<evidence type="ECO:0000256" key="1">
    <source>
        <dbReference type="SAM" id="MobiDB-lite"/>
    </source>
</evidence>
<proteinExistence type="predicted"/>
<dbReference type="Proteomes" id="UP001249851">
    <property type="component" value="Unassembled WGS sequence"/>
</dbReference>
<dbReference type="EMBL" id="JARQWQ010000072">
    <property type="protein sequence ID" value="KAK2554185.1"/>
    <property type="molecule type" value="Genomic_DNA"/>
</dbReference>
<organism evidence="2 3">
    <name type="scientific">Acropora cervicornis</name>
    <name type="common">Staghorn coral</name>
    <dbReference type="NCBI Taxonomy" id="6130"/>
    <lineage>
        <taxon>Eukaryota</taxon>
        <taxon>Metazoa</taxon>
        <taxon>Cnidaria</taxon>
        <taxon>Anthozoa</taxon>
        <taxon>Hexacorallia</taxon>
        <taxon>Scleractinia</taxon>
        <taxon>Astrocoeniina</taxon>
        <taxon>Acroporidae</taxon>
        <taxon>Acropora</taxon>
    </lineage>
</organism>
<keyword evidence="3" id="KW-1185">Reference proteome</keyword>
<reference evidence="2" key="1">
    <citation type="journal article" date="2023" name="G3 (Bethesda)">
        <title>Whole genome assembly and annotation of the endangered Caribbean coral Acropora cervicornis.</title>
        <authorList>
            <person name="Selwyn J.D."/>
            <person name="Vollmer S.V."/>
        </authorList>
    </citation>
    <scope>NUCLEOTIDE SEQUENCE</scope>
    <source>
        <strain evidence="2">K2</strain>
    </source>
</reference>
<accession>A0AAD9Q4F9</accession>
<reference evidence="2" key="2">
    <citation type="journal article" date="2023" name="Science">
        <title>Genomic signatures of disease resistance in endangered staghorn corals.</title>
        <authorList>
            <person name="Vollmer S.V."/>
            <person name="Selwyn J.D."/>
            <person name="Despard B.A."/>
            <person name="Roesel C.L."/>
        </authorList>
    </citation>
    <scope>NUCLEOTIDE SEQUENCE</scope>
    <source>
        <strain evidence="2">K2</strain>
    </source>
</reference>
<evidence type="ECO:0000313" key="2">
    <source>
        <dbReference type="EMBL" id="KAK2554185.1"/>
    </source>
</evidence>
<name>A0AAD9Q4F9_ACRCE</name>
<dbReference type="AlphaFoldDB" id="A0AAD9Q4F9"/>
<feature type="region of interest" description="Disordered" evidence="1">
    <location>
        <begin position="1"/>
        <end position="21"/>
    </location>
</feature>
<evidence type="ECO:0000313" key="3">
    <source>
        <dbReference type="Proteomes" id="UP001249851"/>
    </source>
</evidence>
<sequence length="185" mass="21059">MSTRKAPLQGWGLKRQRKGGRATENVKRFLLEKFNKAVTTGNKEDPAKVAKEMRVARDESGKLCFAPEERRTAKQIASYFSRLAATQRQQKAPRELLVEQDEAISEEDFQASEIERQLQELQTAVYEEIDLKHPIDYNGHHICGLAKRGMLKSKFKVAQLKEICVLFGIEIEGPAGRKDSYVKPL</sequence>
<gene>
    <name evidence="2" type="ORF">P5673_024544</name>
</gene>
<protein>
    <submittedName>
        <fullName evidence="2">Uncharacterized protein</fullName>
    </submittedName>
</protein>